<evidence type="ECO:0000313" key="9">
    <source>
        <dbReference type="Proteomes" id="UP000177798"/>
    </source>
</evidence>
<feature type="region of interest" description="Disordered" evidence="6">
    <location>
        <begin position="276"/>
        <end position="396"/>
    </location>
</feature>
<feature type="compositionally biased region" description="Polar residues" evidence="6">
    <location>
        <begin position="280"/>
        <end position="295"/>
    </location>
</feature>
<dbReference type="PANTHER" id="PTHR15741">
    <property type="entry name" value="BASIC HELIX-LOOP-HELIX ZIP TRANSCRIPTION FACTOR"/>
    <property type="match status" value="1"/>
</dbReference>
<dbReference type="SUPFAM" id="SSF47459">
    <property type="entry name" value="HLH, helix-loop-helix DNA-binding domain"/>
    <property type="match status" value="1"/>
</dbReference>
<name>A0A1D9QNC3_SCLS1</name>
<dbReference type="SMART" id="SM00353">
    <property type="entry name" value="HLH"/>
    <property type="match status" value="1"/>
</dbReference>
<dbReference type="Gene3D" id="4.10.280.10">
    <property type="entry name" value="Helix-loop-helix DNA-binding domain"/>
    <property type="match status" value="1"/>
</dbReference>
<organism evidence="8 9">
    <name type="scientific">Sclerotinia sclerotiorum (strain ATCC 18683 / 1980 / Ss-1)</name>
    <name type="common">White mold</name>
    <name type="synonym">Whetzelinia sclerotiorum</name>
    <dbReference type="NCBI Taxonomy" id="665079"/>
    <lineage>
        <taxon>Eukaryota</taxon>
        <taxon>Fungi</taxon>
        <taxon>Dikarya</taxon>
        <taxon>Ascomycota</taxon>
        <taxon>Pezizomycotina</taxon>
        <taxon>Leotiomycetes</taxon>
        <taxon>Helotiales</taxon>
        <taxon>Sclerotiniaceae</taxon>
        <taxon>Sclerotinia</taxon>
    </lineage>
</organism>
<dbReference type="VEuPathDB" id="FungiDB:sscle_16g111220"/>
<feature type="compositionally biased region" description="Basic and acidic residues" evidence="6">
    <location>
        <begin position="375"/>
        <end position="396"/>
    </location>
</feature>
<dbReference type="InterPro" id="IPR011598">
    <property type="entry name" value="bHLH_dom"/>
</dbReference>
<dbReference type="OrthoDB" id="5778525at2759"/>
<dbReference type="GO" id="GO:0005634">
    <property type="term" value="C:nucleus"/>
    <property type="evidence" value="ECO:0007669"/>
    <property type="project" value="UniProtKB-SubCell"/>
</dbReference>
<sequence>MLALQRPNMGSSKPPDLDMPFGYAFDSNSIFPFPSPTAPAPGPPLLDDSESNLLDSFFDGVSSDHFNYDFFPNTHDGGELGGGWEELPPTFMGTRVTFDQQPQLSNEMSTNFSDRNIGMHPPLSQAPLPPSTTSADVLAAATVLQNGSNARSHSLHSLHSETLFGNHGLQSHSSHHHIRPQSMSHYPTPISGLDRPRDGFMRDTLFTEMMFGPNHAGPDLMRRPKPVPQKVDIRWGSDAGFGSPQGFIPPSNTPKIEEVESKRLQALDEFIGAALGAESSAETTRPSSPAMQRTLPTRRRQSSGIVKEEDVEPPKKRRKSKFTLTEDGGEDEEESQPIVDGRKKRKSIVKGSGNSPGPSEAGHKRRKSTSAAAKPTRENLTEDQKRENHIKSEQKRRTLIREGFEDLGELVPGLRGGGFSKSAILVMTADWLEELMQGNEALRQKIDAAKGR</sequence>
<dbReference type="SMR" id="A0A1D9QNC3"/>
<dbReference type="OMA" id="DDNESNM"/>
<dbReference type="AlphaFoldDB" id="A0A1D9QNC3"/>
<evidence type="ECO:0000256" key="6">
    <source>
        <dbReference type="SAM" id="MobiDB-lite"/>
    </source>
</evidence>
<dbReference type="Proteomes" id="UP000177798">
    <property type="component" value="Chromosome 16"/>
</dbReference>
<dbReference type="PROSITE" id="PS50888">
    <property type="entry name" value="BHLH"/>
    <property type="match status" value="1"/>
</dbReference>
<keyword evidence="2" id="KW-0805">Transcription regulation</keyword>
<keyword evidence="3" id="KW-0238">DNA-binding</keyword>
<dbReference type="RefSeq" id="XP_001584685.1">
    <property type="nucleotide sequence ID" value="XM_001584635.1"/>
</dbReference>
<comment type="subcellular location">
    <subcellularLocation>
        <location evidence="1">Nucleus</location>
    </subcellularLocation>
</comment>
<protein>
    <recommendedName>
        <fullName evidence="7">BHLH domain-containing protein</fullName>
    </recommendedName>
</protein>
<reference evidence="9" key="1">
    <citation type="journal article" date="2017" name="Genome Biol. Evol.">
        <title>The complete genome sequence of the phytopathogenic fungus Sclerotinia sclerotiorum reveals insights into the genome architecture of broad host range pathogens.</title>
        <authorList>
            <person name="Derbyshire M."/>
            <person name="Denton-Giles M."/>
            <person name="Hegedus D."/>
            <person name="Seifbarghy S."/>
            <person name="Rollins J."/>
            <person name="van Kan J."/>
            <person name="Seidl M.F."/>
            <person name="Faino L."/>
            <person name="Mbengue M."/>
            <person name="Navaud O."/>
            <person name="Raffaele S."/>
            <person name="Hammond-Kosack K."/>
            <person name="Heard S."/>
            <person name="Oliver R."/>
        </authorList>
    </citation>
    <scope>NUCLEOTIDE SEQUENCE [LARGE SCALE GENOMIC DNA]</scope>
    <source>
        <strain evidence="9">ATCC 18683 / 1980 / Ss-1</strain>
    </source>
</reference>
<dbReference type="InterPro" id="IPR052207">
    <property type="entry name" value="Max-like/E-box_TFs"/>
</dbReference>
<dbReference type="GO" id="GO:0046983">
    <property type="term" value="F:protein dimerization activity"/>
    <property type="evidence" value="ECO:0007669"/>
    <property type="project" value="InterPro"/>
</dbReference>
<evidence type="ECO:0000259" key="7">
    <source>
        <dbReference type="PROSITE" id="PS50888"/>
    </source>
</evidence>
<dbReference type="Pfam" id="PF00010">
    <property type="entry name" value="HLH"/>
    <property type="match status" value="1"/>
</dbReference>
<keyword evidence="5" id="KW-0539">Nucleus</keyword>
<dbReference type="GO" id="GO:0003677">
    <property type="term" value="F:DNA binding"/>
    <property type="evidence" value="ECO:0007669"/>
    <property type="project" value="UniProtKB-KW"/>
</dbReference>
<evidence type="ECO:0000256" key="5">
    <source>
        <dbReference type="ARBA" id="ARBA00023242"/>
    </source>
</evidence>
<proteinExistence type="predicted"/>
<evidence type="ECO:0000256" key="4">
    <source>
        <dbReference type="ARBA" id="ARBA00023163"/>
    </source>
</evidence>
<evidence type="ECO:0000256" key="1">
    <source>
        <dbReference type="ARBA" id="ARBA00004123"/>
    </source>
</evidence>
<dbReference type="InterPro" id="IPR036638">
    <property type="entry name" value="HLH_DNA-bd_sf"/>
</dbReference>
<accession>A0A1D9QNC3</accession>
<dbReference type="EMBL" id="CP017829">
    <property type="protein sequence ID" value="APA16352.1"/>
    <property type="molecule type" value="Genomic_DNA"/>
</dbReference>
<keyword evidence="4" id="KW-0804">Transcription</keyword>
<feature type="domain" description="BHLH" evidence="7">
    <location>
        <begin position="384"/>
        <end position="435"/>
    </location>
</feature>
<feature type="region of interest" description="Disordered" evidence="6">
    <location>
        <begin position="169"/>
        <end position="194"/>
    </location>
</feature>
<gene>
    <name evidence="8" type="ORF">sscle_16g111220</name>
</gene>
<evidence type="ECO:0000313" key="8">
    <source>
        <dbReference type="EMBL" id="APA16352.1"/>
    </source>
</evidence>
<evidence type="ECO:0000256" key="2">
    <source>
        <dbReference type="ARBA" id="ARBA00023015"/>
    </source>
</evidence>
<dbReference type="KEGG" id="ssl:SS1G_14298"/>
<evidence type="ECO:0000256" key="3">
    <source>
        <dbReference type="ARBA" id="ARBA00023125"/>
    </source>
</evidence>
<dbReference type="PANTHER" id="PTHR15741:SF27">
    <property type="entry name" value="TRANSCRIPTION FACTOR AP-4"/>
    <property type="match status" value="1"/>
</dbReference>
<dbReference type="CDD" id="cd11404">
    <property type="entry name" value="bHLHzip_Mlx_like"/>
    <property type="match status" value="1"/>
</dbReference>